<dbReference type="Proteomes" id="UP001058074">
    <property type="component" value="Unassembled WGS sequence"/>
</dbReference>
<accession>A0ACB5R8I7</accession>
<evidence type="ECO:0000313" key="1">
    <source>
        <dbReference type="EMBL" id="GKX65345.1"/>
    </source>
</evidence>
<proteinExistence type="predicted"/>
<gene>
    <name evidence="1" type="ORF">rsdtw13_06030</name>
</gene>
<organism evidence="1 2">
    <name type="scientific">Inconstantimicrobium mannanitabidum</name>
    <dbReference type="NCBI Taxonomy" id="1604901"/>
    <lineage>
        <taxon>Bacteria</taxon>
        <taxon>Bacillati</taxon>
        <taxon>Bacillota</taxon>
        <taxon>Clostridia</taxon>
        <taxon>Eubacteriales</taxon>
        <taxon>Clostridiaceae</taxon>
        <taxon>Inconstantimicrobium</taxon>
    </lineage>
</organism>
<sequence length="180" mass="21395">MRTEIKNSFKGLEINTERLLIRHIENKDRNDFFEIFSNEETAINDGIRPYVEMDKRYEADFKYISDQMHFAIELKEGNKMIGIMHLTEILERAVECYEIGYDIHYAFRRKGYATEAINAIIEYCFNFLGIEMLVALVNEWNEESISLLNKLGFLQEGKIHKAQKHYKFGVVDQLSFYKER</sequence>
<protein>
    <submittedName>
        <fullName evidence="1">N-acetyltransferase</fullName>
    </submittedName>
</protein>
<comment type="caution">
    <text evidence="1">The sequence shown here is derived from an EMBL/GenBank/DDBJ whole genome shotgun (WGS) entry which is preliminary data.</text>
</comment>
<keyword evidence="2" id="KW-1185">Reference proteome</keyword>
<dbReference type="EMBL" id="BROD01000001">
    <property type="protein sequence ID" value="GKX65345.1"/>
    <property type="molecule type" value="Genomic_DNA"/>
</dbReference>
<name>A0ACB5R8I7_9CLOT</name>
<reference evidence="1" key="1">
    <citation type="journal article" date="2025" name="Int. J. Syst. Evol. Microbiol.">
        <title>Inconstantimicrobium mannanitabidum sp. nov., a novel member of the family Clostridiaceae isolated from anoxic soil under the treatment of reductive soil disinfestation.</title>
        <authorList>
            <person name="Ueki A."/>
            <person name="Tonouchi A."/>
            <person name="Honma S."/>
            <person name="Kaku N."/>
            <person name="Ueki K."/>
        </authorList>
    </citation>
    <scope>NUCLEOTIDE SEQUENCE</scope>
    <source>
        <strain evidence="1">TW13</strain>
    </source>
</reference>
<evidence type="ECO:0000313" key="2">
    <source>
        <dbReference type="Proteomes" id="UP001058074"/>
    </source>
</evidence>